<dbReference type="PANTHER" id="PTHR46797:SF1">
    <property type="entry name" value="METHYLPHOSPHONATE SYNTHASE"/>
    <property type="match status" value="1"/>
</dbReference>
<dbReference type="SUPFAM" id="SSF47413">
    <property type="entry name" value="lambda repressor-like DNA-binding domains"/>
    <property type="match status" value="1"/>
</dbReference>
<evidence type="ECO:0000313" key="4">
    <source>
        <dbReference type="Proteomes" id="UP001596108"/>
    </source>
</evidence>
<evidence type="ECO:0000256" key="1">
    <source>
        <dbReference type="ARBA" id="ARBA00023125"/>
    </source>
</evidence>
<dbReference type="EMBL" id="JBHSNC010000050">
    <property type="protein sequence ID" value="MFC5531024.1"/>
    <property type="molecule type" value="Genomic_DNA"/>
</dbReference>
<dbReference type="Gene3D" id="1.10.260.40">
    <property type="entry name" value="lambda repressor-like DNA-binding domains"/>
    <property type="match status" value="1"/>
</dbReference>
<proteinExistence type="predicted"/>
<dbReference type="PANTHER" id="PTHR46797">
    <property type="entry name" value="HTH-TYPE TRANSCRIPTIONAL REGULATOR"/>
    <property type="match status" value="1"/>
</dbReference>
<gene>
    <name evidence="3" type="ORF">ACFPQ4_16465</name>
</gene>
<sequence length="154" mass="17508">MDTTEFGAYLERTRTMKGISMRHLAKKSGVSQSYISQLEKGSRGVPTTEIVRKLADALEIDFMLLSEKAGHLNKNDWFSDRFAKILEELPPEELLEFYFIAQQKQNNPITSSNDVDLVNILNSAATVFYQGKALAPTDRQRILDMLHLLFPGDR</sequence>
<dbReference type="Pfam" id="PF01381">
    <property type="entry name" value="HTH_3"/>
    <property type="match status" value="1"/>
</dbReference>
<dbReference type="Proteomes" id="UP001596108">
    <property type="component" value="Unassembled WGS sequence"/>
</dbReference>
<protein>
    <submittedName>
        <fullName evidence="3">Helix-turn-helix domain-containing protein</fullName>
    </submittedName>
</protein>
<dbReference type="RefSeq" id="WP_378112970.1">
    <property type="nucleotide sequence ID" value="NZ_JBHSNC010000050.1"/>
</dbReference>
<dbReference type="InterPro" id="IPR001387">
    <property type="entry name" value="Cro/C1-type_HTH"/>
</dbReference>
<dbReference type="PROSITE" id="PS50943">
    <property type="entry name" value="HTH_CROC1"/>
    <property type="match status" value="1"/>
</dbReference>
<dbReference type="InterPro" id="IPR050807">
    <property type="entry name" value="TransReg_Diox_bact_type"/>
</dbReference>
<dbReference type="InterPro" id="IPR010982">
    <property type="entry name" value="Lambda_DNA-bd_dom_sf"/>
</dbReference>
<comment type="caution">
    <text evidence="3">The sequence shown here is derived from an EMBL/GenBank/DDBJ whole genome shotgun (WGS) entry which is preliminary data.</text>
</comment>
<feature type="domain" description="HTH cro/C1-type" evidence="2">
    <location>
        <begin position="10"/>
        <end position="65"/>
    </location>
</feature>
<accession>A0ABW0R6T1</accession>
<name>A0ABW0R6T1_9BACL</name>
<reference evidence="4" key="1">
    <citation type="journal article" date="2019" name="Int. J. Syst. Evol. Microbiol.">
        <title>The Global Catalogue of Microorganisms (GCM) 10K type strain sequencing project: providing services to taxonomists for standard genome sequencing and annotation.</title>
        <authorList>
            <consortium name="The Broad Institute Genomics Platform"/>
            <consortium name="The Broad Institute Genome Sequencing Center for Infectious Disease"/>
            <person name="Wu L."/>
            <person name="Ma J."/>
        </authorList>
    </citation>
    <scope>NUCLEOTIDE SEQUENCE [LARGE SCALE GENOMIC DNA]</scope>
    <source>
        <strain evidence="4">CGMCC 1.18578</strain>
    </source>
</reference>
<dbReference type="CDD" id="cd00093">
    <property type="entry name" value="HTH_XRE"/>
    <property type="match status" value="1"/>
</dbReference>
<evidence type="ECO:0000259" key="2">
    <source>
        <dbReference type="PROSITE" id="PS50943"/>
    </source>
</evidence>
<evidence type="ECO:0000313" key="3">
    <source>
        <dbReference type="EMBL" id="MFC5531024.1"/>
    </source>
</evidence>
<dbReference type="SMART" id="SM00530">
    <property type="entry name" value="HTH_XRE"/>
    <property type="match status" value="1"/>
</dbReference>
<keyword evidence="1" id="KW-0238">DNA-binding</keyword>
<organism evidence="3 4">
    <name type="scientific">Cohnella yongneupensis</name>
    <dbReference type="NCBI Taxonomy" id="425006"/>
    <lineage>
        <taxon>Bacteria</taxon>
        <taxon>Bacillati</taxon>
        <taxon>Bacillota</taxon>
        <taxon>Bacilli</taxon>
        <taxon>Bacillales</taxon>
        <taxon>Paenibacillaceae</taxon>
        <taxon>Cohnella</taxon>
    </lineage>
</organism>
<keyword evidence="4" id="KW-1185">Reference proteome</keyword>